<dbReference type="SUPFAM" id="SSF52540">
    <property type="entry name" value="P-loop containing nucleoside triphosphate hydrolases"/>
    <property type="match status" value="1"/>
</dbReference>
<dbReference type="InterPro" id="IPR048611">
    <property type="entry name" value="KATNA1_MIT"/>
</dbReference>
<dbReference type="Pfam" id="PF21126">
    <property type="entry name" value="KATNA1_MIT"/>
    <property type="match status" value="1"/>
</dbReference>
<dbReference type="GO" id="GO:0005524">
    <property type="term" value="F:ATP binding"/>
    <property type="evidence" value="ECO:0007669"/>
    <property type="project" value="UniProtKB-KW"/>
</dbReference>
<keyword evidence="6 8" id="KW-0206">Cytoskeleton</keyword>
<reference evidence="12" key="1">
    <citation type="submission" date="2025-08" db="UniProtKB">
        <authorList>
            <consortium name="RefSeq"/>
        </authorList>
    </citation>
    <scope>IDENTIFICATION</scope>
    <source>
        <strain evidence="12">11010-0011.00</strain>
        <tissue evidence="12">Whole body</tissue>
    </source>
</reference>
<evidence type="ECO:0000256" key="1">
    <source>
        <dbReference type="ARBA" id="ARBA00004186"/>
    </source>
</evidence>
<feature type="compositionally biased region" description="Low complexity" evidence="9">
    <location>
        <begin position="247"/>
        <end position="262"/>
    </location>
</feature>
<feature type="binding site" evidence="8">
    <location>
        <begin position="338"/>
        <end position="345"/>
    </location>
    <ligand>
        <name>ATP</name>
        <dbReference type="ChEBI" id="CHEBI:30616"/>
    </ligand>
</feature>
<dbReference type="PANTHER" id="PTHR23074">
    <property type="entry name" value="AAA DOMAIN-CONTAINING"/>
    <property type="match status" value="1"/>
</dbReference>
<keyword evidence="3 8" id="KW-0493">Microtubule</keyword>
<dbReference type="EC" id="5.6.1.1" evidence="8"/>
<dbReference type="Gene3D" id="1.20.58.80">
    <property type="entry name" value="Phosphotransferase system, lactose/cellobiose-type IIA subunit"/>
    <property type="match status" value="1"/>
</dbReference>
<dbReference type="GO" id="GO:0005813">
    <property type="term" value="C:centrosome"/>
    <property type="evidence" value="ECO:0007669"/>
    <property type="project" value="UniProtKB-SubCell"/>
</dbReference>
<keyword evidence="8" id="KW-0132">Cell division</keyword>
<dbReference type="InterPro" id="IPR003959">
    <property type="entry name" value="ATPase_AAA_core"/>
</dbReference>
<dbReference type="HAMAP" id="MF_03023">
    <property type="entry name" value="Katanin_p60_A1"/>
    <property type="match status" value="1"/>
</dbReference>
<evidence type="ECO:0000313" key="11">
    <source>
        <dbReference type="Proteomes" id="UP000504634"/>
    </source>
</evidence>
<dbReference type="InterPro" id="IPR027417">
    <property type="entry name" value="P-loop_NTPase"/>
</dbReference>
<organism evidence="11 12">
    <name type="scientific">Drosophila lebanonensis</name>
    <name type="common">Fruit fly</name>
    <name type="synonym">Scaptodrosophila lebanonensis</name>
    <dbReference type="NCBI Taxonomy" id="7225"/>
    <lineage>
        <taxon>Eukaryota</taxon>
        <taxon>Metazoa</taxon>
        <taxon>Ecdysozoa</taxon>
        <taxon>Arthropoda</taxon>
        <taxon>Hexapoda</taxon>
        <taxon>Insecta</taxon>
        <taxon>Pterygota</taxon>
        <taxon>Neoptera</taxon>
        <taxon>Endopterygota</taxon>
        <taxon>Diptera</taxon>
        <taxon>Brachycera</taxon>
        <taxon>Muscomorpha</taxon>
        <taxon>Ephydroidea</taxon>
        <taxon>Drosophilidae</taxon>
        <taxon>Scaptodrosophila</taxon>
    </lineage>
</organism>
<dbReference type="GO" id="GO:0016887">
    <property type="term" value="F:ATP hydrolysis activity"/>
    <property type="evidence" value="ECO:0007669"/>
    <property type="project" value="InterPro"/>
</dbReference>
<feature type="domain" description="AAA+ ATPase" evidence="10">
    <location>
        <begin position="330"/>
        <end position="469"/>
    </location>
</feature>
<dbReference type="PROSITE" id="PS00674">
    <property type="entry name" value="AAA"/>
    <property type="match status" value="1"/>
</dbReference>
<evidence type="ECO:0000256" key="8">
    <source>
        <dbReference type="HAMAP-Rule" id="MF_03023"/>
    </source>
</evidence>
<dbReference type="Pfam" id="PF17862">
    <property type="entry name" value="AAA_lid_3"/>
    <property type="match status" value="1"/>
</dbReference>
<evidence type="ECO:0000256" key="9">
    <source>
        <dbReference type="SAM" id="MobiDB-lite"/>
    </source>
</evidence>
<dbReference type="InterPro" id="IPR050304">
    <property type="entry name" value="MT-severing_AAA_ATPase"/>
</dbReference>
<dbReference type="CDD" id="cd19522">
    <property type="entry name" value="RecA-like_KTNA1"/>
    <property type="match status" value="1"/>
</dbReference>
<feature type="compositionally biased region" description="Pro residues" evidence="9">
    <location>
        <begin position="138"/>
        <end position="157"/>
    </location>
</feature>
<keyword evidence="11" id="KW-1185">Reference proteome</keyword>
<evidence type="ECO:0000256" key="4">
    <source>
        <dbReference type="ARBA" id="ARBA00022741"/>
    </source>
</evidence>
<dbReference type="InterPro" id="IPR003593">
    <property type="entry name" value="AAA+_ATPase"/>
</dbReference>
<comment type="similarity">
    <text evidence="8">Belongs to the AAA ATPase family. Katanin p60 subunit A1 subfamily.</text>
</comment>
<dbReference type="GO" id="GO:0005737">
    <property type="term" value="C:cytoplasm"/>
    <property type="evidence" value="ECO:0007669"/>
    <property type="project" value="UniProtKB-SubCell"/>
</dbReference>
<dbReference type="GO" id="GO:0051301">
    <property type="term" value="P:cell division"/>
    <property type="evidence" value="ECO:0007669"/>
    <property type="project" value="UniProtKB-KW"/>
</dbReference>
<dbReference type="OrthoDB" id="5334845at2759"/>
<feature type="compositionally biased region" description="Polar residues" evidence="9">
    <location>
        <begin position="222"/>
        <end position="239"/>
    </location>
</feature>
<dbReference type="CTD" id="53566"/>
<dbReference type="InterPro" id="IPR041569">
    <property type="entry name" value="AAA_lid_3"/>
</dbReference>
<proteinExistence type="inferred from homology"/>
<feature type="region of interest" description="Disordered" evidence="9">
    <location>
        <begin position="120"/>
        <end position="274"/>
    </location>
</feature>
<name>A0A6J2THI4_DROLE</name>
<comment type="subcellular location">
    <subcellularLocation>
        <location evidence="1 8">Cytoplasm</location>
        <location evidence="1 8">Cytoskeleton</location>
        <location evidence="1 8">Spindle</location>
    </subcellularLocation>
    <subcellularLocation>
        <location evidence="8">Cytoplasm</location>
    </subcellularLocation>
    <subcellularLocation>
        <location evidence="8">Cytoplasm</location>
        <location evidence="8">Cytoskeleton</location>
        <location evidence="8">Microtubule organizing center</location>
        <location evidence="8">Centrosome</location>
    </subcellularLocation>
    <subcellularLocation>
        <location evidence="8">Cytoplasm</location>
        <location evidence="8">Cytoskeleton</location>
        <location evidence="8">Spindle pole</location>
    </subcellularLocation>
    <text evidence="8">Predominantly cytoplasmic. Also localized to the interphase centrosome and the mitotic spindle poles. Enhanced recruitment to the mitotic spindle poles requires microtubules and interaction with KATNB1.</text>
</comment>
<dbReference type="SMART" id="SM00382">
    <property type="entry name" value="AAA"/>
    <property type="match status" value="1"/>
</dbReference>
<sequence>MSITLLRGGKQKTTTCVGMTVMAKTTFEEICENAKLARDMALTGNYDSACIYYEGLQGMLARLLKTTADPMRKGKWSMINQQISQEHAKVKAIQRTLQDISLDLQSTKFAHKLRTQISDDDNITKDPAAWFRPDPDIWTPPPKDPDVWGPPKPPPPTTQTVGRRAALNSKKPSTAQHGSRHSTIPQSTTRNGASTTRNSRATSTSTSNSARNTNGRVAGRKLSTSTASDRNANNGESKTAGQDDDAAVNNGAAGDNEAGDQQQSEEERKFQPNNHIEAELVEILERDILQKDPKVRWSDIADLHDAKRLLEEAVVLPMLMPGYFKGIRRPWKGVLMVGPPGTGKTMLAKAVATECGTTFFNVSSATLTSKYRGESEKMVRLLFEMARFYAPSTIFIDEIDSLCSRRGSESEHEASRRVKSELLVQMDGVGGSEEQAKVVMVLAATNFPWDIDEALRRRLEKRIYIPLPSDEGREALLKINLREVKVDDSVDLTYVANQLKGYSGADITNVCREASMMSMRRKIAGLTPEQIRQLATEEVDLPVSNNDFNEAISRCNKSVSKSDLEKYEKWMKEFGSS</sequence>
<dbReference type="Pfam" id="PF09336">
    <property type="entry name" value="Vps4_C"/>
    <property type="match status" value="1"/>
</dbReference>
<dbReference type="Gene3D" id="3.40.50.300">
    <property type="entry name" value="P-loop containing nucleotide triphosphate hydrolases"/>
    <property type="match status" value="1"/>
</dbReference>
<evidence type="ECO:0000256" key="5">
    <source>
        <dbReference type="ARBA" id="ARBA00022840"/>
    </source>
</evidence>
<keyword evidence="7 8" id="KW-0413">Isomerase</keyword>
<dbReference type="Proteomes" id="UP000504634">
    <property type="component" value="Unplaced"/>
</dbReference>
<comment type="function">
    <text evidence="8">Catalytic subunit of a complex which severs microtubules in an ATP-dependent manner. Microtubule severing may promote rapid reorganization of cellular microtubule arrays and the release of microtubules from the centrosome following nucleation.</text>
</comment>
<evidence type="ECO:0000256" key="6">
    <source>
        <dbReference type="ARBA" id="ARBA00023212"/>
    </source>
</evidence>
<dbReference type="InterPro" id="IPR028596">
    <property type="entry name" value="KATNA1"/>
</dbReference>
<dbReference type="GO" id="GO:0051013">
    <property type="term" value="P:microtubule severing"/>
    <property type="evidence" value="ECO:0007669"/>
    <property type="project" value="UniProtKB-UniRule"/>
</dbReference>
<keyword evidence="5 8" id="KW-0067">ATP-binding</keyword>
<dbReference type="AlphaFoldDB" id="A0A6J2THI4"/>
<evidence type="ECO:0000256" key="2">
    <source>
        <dbReference type="ARBA" id="ARBA00022490"/>
    </source>
</evidence>
<dbReference type="Pfam" id="PF00004">
    <property type="entry name" value="AAA"/>
    <property type="match status" value="1"/>
</dbReference>
<keyword evidence="4 8" id="KW-0547">Nucleotide-binding</keyword>
<dbReference type="GO" id="GO:0008017">
    <property type="term" value="F:microtubule binding"/>
    <property type="evidence" value="ECO:0007669"/>
    <property type="project" value="UniProtKB-UniRule"/>
</dbReference>
<dbReference type="FunFam" id="1.10.8.60:FF:000025">
    <property type="entry name" value="Katanin p60 ATPase-containing subunit A1"/>
    <property type="match status" value="1"/>
</dbReference>
<dbReference type="GO" id="GO:0000922">
    <property type="term" value="C:spindle pole"/>
    <property type="evidence" value="ECO:0007669"/>
    <property type="project" value="UniProtKB-SubCell"/>
</dbReference>
<dbReference type="GO" id="GO:0005874">
    <property type="term" value="C:microtubule"/>
    <property type="evidence" value="ECO:0007669"/>
    <property type="project" value="UniProtKB-KW"/>
</dbReference>
<feature type="compositionally biased region" description="Low complexity" evidence="9">
    <location>
        <begin position="193"/>
        <end position="214"/>
    </location>
</feature>
<keyword evidence="8" id="KW-0498">Mitosis</keyword>
<gene>
    <name evidence="12" type="primary">LOC115624052</name>
    <name evidence="8" type="synonym">KATNA1</name>
</gene>
<dbReference type="FunFam" id="1.20.58.80:FF:000003">
    <property type="entry name" value="Katanin p60 ATPase-containing subunit A1"/>
    <property type="match status" value="1"/>
</dbReference>
<dbReference type="PANTHER" id="PTHR23074:SF19">
    <property type="entry name" value="KATANIN P60 ATPASE-CONTAINING SUBUNIT A1"/>
    <property type="match status" value="1"/>
</dbReference>
<evidence type="ECO:0000256" key="3">
    <source>
        <dbReference type="ARBA" id="ARBA00022701"/>
    </source>
</evidence>
<dbReference type="InterPro" id="IPR003960">
    <property type="entry name" value="ATPase_AAA_CS"/>
</dbReference>
<keyword evidence="2 8" id="KW-0963">Cytoplasm</keyword>
<evidence type="ECO:0000313" key="12">
    <source>
        <dbReference type="RefSeq" id="XP_030374492.1"/>
    </source>
</evidence>
<dbReference type="GeneID" id="115624052"/>
<evidence type="ECO:0000256" key="7">
    <source>
        <dbReference type="ARBA" id="ARBA00023235"/>
    </source>
</evidence>
<comment type="catalytic activity">
    <reaction evidence="8">
        <text>n ATP + n H2O + a microtubule = n ADP + n phosphate + (n+1) alpha/beta tubulin heterodimers.</text>
        <dbReference type="EC" id="5.6.1.1"/>
    </reaction>
</comment>
<accession>A0A6J2THI4</accession>
<feature type="compositionally biased region" description="Polar residues" evidence="9">
    <location>
        <begin position="170"/>
        <end position="192"/>
    </location>
</feature>
<dbReference type="CDD" id="cd21748">
    <property type="entry name" value="Kp60-NTD"/>
    <property type="match status" value="1"/>
</dbReference>
<comment type="activity regulation">
    <text evidence="8">ATPase activity is stimulated by microtubules, which promote homooligomerization. ATP-dependent microtubule severing is stimulated by interaction with KATNB1.</text>
</comment>
<dbReference type="Gene3D" id="1.10.8.60">
    <property type="match status" value="1"/>
</dbReference>
<evidence type="ECO:0000259" key="10">
    <source>
        <dbReference type="SMART" id="SM00382"/>
    </source>
</evidence>
<dbReference type="InterPro" id="IPR015415">
    <property type="entry name" value="Spast_Vps4_C"/>
</dbReference>
<dbReference type="RefSeq" id="XP_030374492.1">
    <property type="nucleotide sequence ID" value="XM_030518632.1"/>
</dbReference>
<keyword evidence="8" id="KW-0131">Cell cycle</keyword>
<comment type="subunit">
    <text evidence="8">Can homooligomerize into hexameric rings, which may be promoted by interaction with microtubules. Interacts with KATNB1, which may serve as a targeting subunit.</text>
</comment>
<dbReference type="FunFam" id="3.40.50.300:FF:000159">
    <property type="entry name" value="Katanin p60 ATPase-containing subunit A1"/>
    <property type="match status" value="1"/>
</dbReference>
<dbReference type="GO" id="GO:0008568">
    <property type="term" value="F:microtubule severing ATPase activity"/>
    <property type="evidence" value="ECO:0007669"/>
    <property type="project" value="UniProtKB-EC"/>
</dbReference>
<dbReference type="InterPro" id="IPR048612">
    <property type="entry name" value="KTNA1_AAA_dom"/>
</dbReference>
<protein>
    <recommendedName>
        <fullName evidence="8">Katanin p60 ATPase-containing subunit A1</fullName>
        <shortName evidence="8">Katanin p60 subunit A1</shortName>
        <ecNumber evidence="8">5.6.1.1</ecNumber>
    </recommendedName>
    <alternativeName>
        <fullName evidence="8">p60 katanin</fullName>
    </alternativeName>
</protein>